<reference evidence="1" key="1">
    <citation type="journal article" date="2023" name="Mol. Phylogenet. Evol.">
        <title>Genome-scale phylogeny and comparative genomics of the fungal order Sordariales.</title>
        <authorList>
            <person name="Hensen N."/>
            <person name="Bonometti L."/>
            <person name="Westerberg I."/>
            <person name="Brannstrom I.O."/>
            <person name="Guillou S."/>
            <person name="Cros-Aarteil S."/>
            <person name="Calhoun S."/>
            <person name="Haridas S."/>
            <person name="Kuo A."/>
            <person name="Mondo S."/>
            <person name="Pangilinan J."/>
            <person name="Riley R."/>
            <person name="LaButti K."/>
            <person name="Andreopoulos B."/>
            <person name="Lipzen A."/>
            <person name="Chen C."/>
            <person name="Yan M."/>
            <person name="Daum C."/>
            <person name="Ng V."/>
            <person name="Clum A."/>
            <person name="Steindorff A."/>
            <person name="Ohm R.A."/>
            <person name="Martin F."/>
            <person name="Silar P."/>
            <person name="Natvig D.O."/>
            <person name="Lalanne C."/>
            <person name="Gautier V."/>
            <person name="Ament-Velasquez S.L."/>
            <person name="Kruys A."/>
            <person name="Hutchinson M.I."/>
            <person name="Powell A.J."/>
            <person name="Barry K."/>
            <person name="Miller A.N."/>
            <person name="Grigoriev I.V."/>
            <person name="Debuchy R."/>
            <person name="Gladieux P."/>
            <person name="Hiltunen Thoren M."/>
            <person name="Johannesson H."/>
        </authorList>
    </citation>
    <scope>NUCLEOTIDE SEQUENCE</scope>
    <source>
        <strain evidence="1">CBS 232.78</strain>
    </source>
</reference>
<gene>
    <name evidence="1" type="ORF">B0H63DRAFT_267900</name>
</gene>
<dbReference type="EMBL" id="JAULSW010000007">
    <property type="protein sequence ID" value="KAK3375120.1"/>
    <property type="molecule type" value="Genomic_DNA"/>
</dbReference>
<evidence type="ECO:0000313" key="1">
    <source>
        <dbReference type="EMBL" id="KAK3375120.1"/>
    </source>
</evidence>
<protein>
    <submittedName>
        <fullName evidence="1">Uncharacterized protein</fullName>
    </submittedName>
</protein>
<proteinExistence type="predicted"/>
<reference evidence="1" key="2">
    <citation type="submission" date="2023-06" db="EMBL/GenBank/DDBJ databases">
        <authorList>
            <consortium name="Lawrence Berkeley National Laboratory"/>
            <person name="Haridas S."/>
            <person name="Hensen N."/>
            <person name="Bonometti L."/>
            <person name="Westerberg I."/>
            <person name="Brannstrom I.O."/>
            <person name="Guillou S."/>
            <person name="Cros-Aarteil S."/>
            <person name="Calhoun S."/>
            <person name="Kuo A."/>
            <person name="Mondo S."/>
            <person name="Pangilinan J."/>
            <person name="Riley R."/>
            <person name="LaButti K."/>
            <person name="Andreopoulos B."/>
            <person name="Lipzen A."/>
            <person name="Chen C."/>
            <person name="Yanf M."/>
            <person name="Daum C."/>
            <person name="Ng V."/>
            <person name="Clum A."/>
            <person name="Steindorff A."/>
            <person name="Ohm R."/>
            <person name="Martin F."/>
            <person name="Silar P."/>
            <person name="Natvig D."/>
            <person name="Lalanne C."/>
            <person name="Gautier V."/>
            <person name="Ament-velasquez S.L."/>
            <person name="Kruys A."/>
            <person name="Hutchinson M.I."/>
            <person name="Powell A.J."/>
            <person name="Barry K."/>
            <person name="Miller A.N."/>
            <person name="Grigoriev I.V."/>
            <person name="Debuchy R."/>
            <person name="Gladieux P."/>
            <person name="Thoren M.H."/>
            <person name="Johannesson H."/>
        </authorList>
    </citation>
    <scope>NUCLEOTIDE SEQUENCE</scope>
    <source>
        <strain evidence="1">CBS 232.78</strain>
    </source>
</reference>
<organism evidence="1 2">
    <name type="scientific">Podospora didyma</name>
    <dbReference type="NCBI Taxonomy" id="330526"/>
    <lineage>
        <taxon>Eukaryota</taxon>
        <taxon>Fungi</taxon>
        <taxon>Dikarya</taxon>
        <taxon>Ascomycota</taxon>
        <taxon>Pezizomycotina</taxon>
        <taxon>Sordariomycetes</taxon>
        <taxon>Sordariomycetidae</taxon>
        <taxon>Sordariales</taxon>
        <taxon>Podosporaceae</taxon>
        <taxon>Podospora</taxon>
    </lineage>
</organism>
<dbReference type="AlphaFoldDB" id="A0AAE0N9E6"/>
<dbReference type="Proteomes" id="UP001285441">
    <property type="component" value="Unassembled WGS sequence"/>
</dbReference>
<name>A0AAE0N9E6_9PEZI</name>
<accession>A0AAE0N9E6</accession>
<keyword evidence="2" id="KW-1185">Reference proteome</keyword>
<comment type="caution">
    <text evidence="1">The sequence shown here is derived from an EMBL/GenBank/DDBJ whole genome shotgun (WGS) entry which is preliminary data.</text>
</comment>
<sequence length="217" mass="24084">MPPTCVDVNIFVTVAYLSYPCAPWVAPSSRTDLQPCQVAEKNRHQPGRRDWGGLLKLQLAPLLPSFPLEEGAREVGKVASPRANNFVSKLFLSMKQKNRTRPWRQGDTSPVAPVLLPSRPGLEAVSWSLERDEHGPKHNNSSIEGFLTLRGRSRQGHTKATHTDKAGGENLSRDFLAFRAFLRHSATAASFINTGGSRDRLPPPLRTTLLHTPRYGF</sequence>
<evidence type="ECO:0000313" key="2">
    <source>
        <dbReference type="Proteomes" id="UP001285441"/>
    </source>
</evidence>